<feature type="domain" description="GFO/IDH/MocA-like oxidoreductase" evidence="4">
    <location>
        <begin position="152"/>
        <end position="276"/>
    </location>
</feature>
<dbReference type="KEGG" id="hje:HacjB3_02295"/>
<evidence type="ECO:0000256" key="1">
    <source>
        <dbReference type="ARBA" id="ARBA00010928"/>
    </source>
</evidence>
<dbReference type="GO" id="GO:0000166">
    <property type="term" value="F:nucleotide binding"/>
    <property type="evidence" value="ECO:0007669"/>
    <property type="project" value="InterPro"/>
</dbReference>
<dbReference type="Gene3D" id="3.40.50.720">
    <property type="entry name" value="NAD(P)-binding Rossmann-like Domain"/>
    <property type="match status" value="1"/>
</dbReference>
<dbReference type="GO" id="GO:0016491">
    <property type="term" value="F:oxidoreductase activity"/>
    <property type="evidence" value="ECO:0007669"/>
    <property type="project" value="UniProtKB-KW"/>
</dbReference>
<dbReference type="Proteomes" id="UP000000390">
    <property type="component" value="Chromosome"/>
</dbReference>
<evidence type="ECO:0000259" key="3">
    <source>
        <dbReference type="Pfam" id="PF01408"/>
    </source>
</evidence>
<dbReference type="InterPro" id="IPR055170">
    <property type="entry name" value="GFO_IDH_MocA-like_dom"/>
</dbReference>
<evidence type="ECO:0000259" key="4">
    <source>
        <dbReference type="Pfam" id="PF22725"/>
    </source>
</evidence>
<dbReference type="NCBIfam" id="NF041392">
    <property type="entry name" value="XylDh_Gfo6_Halo"/>
    <property type="match status" value="1"/>
</dbReference>
<proteinExistence type="inferred from homology"/>
<name>D8J6H5_HALJB</name>
<dbReference type="EMBL" id="AOHV01000042">
    <property type="protein sequence ID" value="ELY34102.1"/>
    <property type="molecule type" value="Genomic_DNA"/>
</dbReference>
<evidence type="ECO:0000313" key="6">
    <source>
        <dbReference type="EMBL" id="ELY34102.1"/>
    </source>
</evidence>
<protein>
    <submittedName>
        <fullName evidence="5">Oxidoreductase domain protein</fullName>
    </submittedName>
    <submittedName>
        <fullName evidence="6">Oxidoreductase domain-containing protein</fullName>
    </submittedName>
</protein>
<dbReference type="GeneID" id="9418259"/>
<reference evidence="5 7" key="1">
    <citation type="journal article" date="2010" name="J. Bacteriol.">
        <title>Complete genome sequence of Halalkalicoccus jeotgali B3(T), an extremely halophilic archaeon.</title>
        <authorList>
            <person name="Roh S.W."/>
            <person name="Nam Y.D."/>
            <person name="Nam S.H."/>
            <person name="Choi S.H."/>
            <person name="Park H.S."/>
            <person name="Bae J.W."/>
        </authorList>
    </citation>
    <scope>NUCLEOTIDE SEQUENCE [LARGE SCALE GENOMIC DNA]</scope>
    <source>
        <strain evidence="5">B3</strain>
        <strain evidence="7">DSM 18796 / CECT 7217 / JCM 14584 / KCTC 4019 / B3</strain>
    </source>
</reference>
<dbReference type="RefSeq" id="WP_008418377.1">
    <property type="nucleotide sequence ID" value="NC_014297.1"/>
</dbReference>
<evidence type="ECO:0000313" key="5">
    <source>
        <dbReference type="EMBL" id="ADJ13852.1"/>
    </source>
</evidence>
<dbReference type="InterPro" id="IPR000683">
    <property type="entry name" value="Gfo/Idh/MocA-like_OxRdtase_N"/>
</dbReference>
<keyword evidence="2" id="KW-0560">Oxidoreductase</keyword>
<dbReference type="Pfam" id="PF22725">
    <property type="entry name" value="GFO_IDH_MocA_C3"/>
    <property type="match status" value="1"/>
</dbReference>
<dbReference type="eggNOG" id="arCOG01622">
    <property type="taxonomic scope" value="Archaea"/>
</dbReference>
<dbReference type="PANTHER" id="PTHR22604:SF105">
    <property type="entry name" value="TRANS-1,2-DIHYDROBENZENE-1,2-DIOL DEHYDROGENASE"/>
    <property type="match status" value="1"/>
</dbReference>
<feature type="domain" description="Gfo/Idh/MocA-like oxidoreductase N-terminal" evidence="3">
    <location>
        <begin position="23"/>
        <end position="144"/>
    </location>
</feature>
<dbReference type="OrthoDB" id="195534at2157"/>
<dbReference type="InterPro" id="IPR036291">
    <property type="entry name" value="NAD(P)-bd_dom_sf"/>
</dbReference>
<evidence type="ECO:0000256" key="2">
    <source>
        <dbReference type="ARBA" id="ARBA00023002"/>
    </source>
</evidence>
<accession>D8J6H5</accession>
<dbReference type="Proteomes" id="UP000011645">
    <property type="component" value="Unassembled WGS sequence"/>
</dbReference>
<gene>
    <name evidence="5" type="ordered locus">HacjB3_02295</name>
    <name evidence="6" type="ORF">C497_17022</name>
</gene>
<reference evidence="6 8" key="2">
    <citation type="journal article" date="2014" name="PLoS Genet.">
        <title>Phylogenetically driven sequencing of extremely halophilic archaea reveals strategies for static and dynamic osmo-response.</title>
        <authorList>
            <person name="Becker E.A."/>
            <person name="Seitzer P.M."/>
            <person name="Tritt A."/>
            <person name="Larsen D."/>
            <person name="Krusor M."/>
            <person name="Yao A.I."/>
            <person name="Wu D."/>
            <person name="Madern D."/>
            <person name="Eisen J.A."/>
            <person name="Darling A.E."/>
            <person name="Facciotti M.T."/>
        </authorList>
    </citation>
    <scope>NUCLEOTIDE SEQUENCE [LARGE SCALE GENOMIC DNA]</scope>
    <source>
        <strain evidence="6">B3</strain>
        <strain evidence="8">DSM 18796 / CECT 7217 / JCM 14584 / KCTC 4019 / B3</strain>
    </source>
</reference>
<evidence type="ECO:0000313" key="7">
    <source>
        <dbReference type="Proteomes" id="UP000000390"/>
    </source>
</evidence>
<dbReference type="AlphaFoldDB" id="D8J6H5"/>
<dbReference type="SUPFAM" id="SSF51735">
    <property type="entry name" value="NAD(P)-binding Rossmann-fold domains"/>
    <property type="match status" value="1"/>
</dbReference>
<comment type="similarity">
    <text evidence="1">Belongs to the Gfo/Idh/MocA family.</text>
</comment>
<dbReference type="PATRIC" id="fig|795797.18.peg.466"/>
<dbReference type="InterPro" id="IPR049838">
    <property type="entry name" value="XacA-like"/>
</dbReference>
<dbReference type="HOGENOM" id="CLU_023194_5_1_2"/>
<dbReference type="Gene3D" id="3.30.360.10">
    <property type="entry name" value="Dihydrodipicolinate Reductase, domain 2"/>
    <property type="match status" value="1"/>
</dbReference>
<keyword evidence="8" id="KW-1185">Reference proteome</keyword>
<dbReference type="PANTHER" id="PTHR22604">
    <property type="entry name" value="OXIDOREDUCTASES"/>
    <property type="match status" value="1"/>
</dbReference>
<dbReference type="STRING" id="795797.HacjB3_02295"/>
<organism evidence="5 7">
    <name type="scientific">Halalkalicoccus jeotgali (strain DSM 18796 / CECT 7217 / JCM 14584 / KCTC 4019 / B3)</name>
    <dbReference type="NCBI Taxonomy" id="795797"/>
    <lineage>
        <taxon>Archaea</taxon>
        <taxon>Methanobacteriati</taxon>
        <taxon>Methanobacteriota</taxon>
        <taxon>Stenosarchaea group</taxon>
        <taxon>Halobacteria</taxon>
        <taxon>Halobacteriales</taxon>
        <taxon>Halococcaceae</taxon>
        <taxon>Halalkalicoccus</taxon>
    </lineage>
</organism>
<dbReference type="Pfam" id="PF01408">
    <property type="entry name" value="GFO_IDH_MocA"/>
    <property type="match status" value="1"/>
</dbReference>
<sequence>MRSYLDEFTRRDWQDESPDGTVRLAVVGLGGFAREQALPGIEKGEFCETTVLVTGSPEKGERVAEEVDAERVLSYEEFHEGEAEEGYDAVYVSTPTGRHLEYVETAAELEKDVITEKPIEKSVERAERLREVCEAAGVALMVAYRPRMEPDFRRARELVRDGVVGDVTEVHVQFSFPVLEMGGPDQWRIDRELAGGGALMDAGVYTATAARFFADGEAVAVQGETVSDHEAFDEGVEERANYTVRFENDVTASCSTSFTGAYNDWVEVTGTEGTLRIEPAFWFNVDRDLTVERDDWEATVTGPTVDEVTEEFDHFGYAVLTGTDPEPDAGVGIADLELLEAVYESAESGERVRLD</sequence>
<dbReference type="EMBL" id="CP002062">
    <property type="protein sequence ID" value="ADJ13852.1"/>
    <property type="molecule type" value="Genomic_DNA"/>
</dbReference>
<evidence type="ECO:0000313" key="8">
    <source>
        <dbReference type="Proteomes" id="UP000011645"/>
    </source>
</evidence>
<dbReference type="InterPro" id="IPR050984">
    <property type="entry name" value="Gfo/Idh/MocA_domain"/>
</dbReference>
<dbReference type="SUPFAM" id="SSF55347">
    <property type="entry name" value="Glyceraldehyde-3-phosphate dehydrogenase-like, C-terminal domain"/>
    <property type="match status" value="1"/>
</dbReference>